<gene>
    <name evidence="2" type="ORF">D4Q52_03320</name>
</gene>
<dbReference type="Gene3D" id="3.40.50.12370">
    <property type="match status" value="1"/>
</dbReference>
<proteinExistence type="inferred from homology"/>
<evidence type="ECO:0000313" key="2">
    <source>
        <dbReference type="EMBL" id="RJF77939.1"/>
    </source>
</evidence>
<dbReference type="RefSeq" id="WP_119855104.1">
    <property type="nucleotide sequence ID" value="NZ_QYYD01000002.1"/>
</dbReference>
<sequence>MPYSTVMVALSCDQPNAGPLGIARELAERFEARLIGVAASDLTPPLYYTSGDVAERLLEQGRAAVRRRLAELETEFRDAMRGHARELHWRCSIAQPARYIVQQARAADVVVMGSGGAGQLTDPFTEADPADLVMRVGRPLLVVPAGISRVDLSSVMVAWKDNPEARRVVVDALPLLRQASCVTVVEIVEEDGDRSEALAGVHDVADWLSRHHIHAVAEVPAEVGDVSAQLERVAHHAGAGVIIAGAYGHSRFREWILGGVTQHLLEQTERCAFLAR</sequence>
<evidence type="ECO:0000256" key="1">
    <source>
        <dbReference type="ARBA" id="ARBA00008791"/>
    </source>
</evidence>
<reference evidence="2 3" key="1">
    <citation type="submission" date="2018-09" db="EMBL/GenBank/DDBJ databases">
        <title>Draft genome sequence of Rhodopseudomonas palustris 2.1.18.</title>
        <authorList>
            <person name="Robertson S.L."/>
            <person name="Meyer T.E."/>
            <person name="Kyndt J.A."/>
        </authorList>
    </citation>
    <scope>NUCLEOTIDE SEQUENCE [LARGE SCALE GENOMIC DNA]</scope>
    <source>
        <strain evidence="2 3">2.1.18</strain>
    </source>
</reference>
<dbReference type="Proteomes" id="UP000285523">
    <property type="component" value="Unassembled WGS sequence"/>
</dbReference>
<dbReference type="CDD" id="cd00293">
    <property type="entry name" value="USP-like"/>
    <property type="match status" value="1"/>
</dbReference>
<dbReference type="AlphaFoldDB" id="A0A418VP67"/>
<comment type="caution">
    <text evidence="2">The sequence shown here is derived from an EMBL/GenBank/DDBJ whole genome shotgun (WGS) entry which is preliminary data.</text>
</comment>
<dbReference type="PANTHER" id="PTHR46268:SF15">
    <property type="entry name" value="UNIVERSAL STRESS PROTEIN HP_0031"/>
    <property type="match status" value="1"/>
</dbReference>
<organism evidence="2 3">
    <name type="scientific">Rhodopseudomonas palustris</name>
    <dbReference type="NCBI Taxonomy" id="1076"/>
    <lineage>
        <taxon>Bacteria</taxon>
        <taxon>Pseudomonadati</taxon>
        <taxon>Pseudomonadota</taxon>
        <taxon>Alphaproteobacteria</taxon>
        <taxon>Hyphomicrobiales</taxon>
        <taxon>Nitrobacteraceae</taxon>
        <taxon>Rhodopseudomonas</taxon>
    </lineage>
</organism>
<dbReference type="EMBL" id="QYYD01000002">
    <property type="protein sequence ID" value="RJF77939.1"/>
    <property type="molecule type" value="Genomic_DNA"/>
</dbReference>
<comment type="similarity">
    <text evidence="1">Belongs to the universal stress protein A family.</text>
</comment>
<evidence type="ECO:0000313" key="3">
    <source>
        <dbReference type="Proteomes" id="UP000285523"/>
    </source>
</evidence>
<dbReference type="SUPFAM" id="SSF52402">
    <property type="entry name" value="Adenine nucleotide alpha hydrolases-like"/>
    <property type="match status" value="2"/>
</dbReference>
<accession>A0A418VP67</accession>
<dbReference type="PANTHER" id="PTHR46268">
    <property type="entry name" value="STRESS RESPONSE PROTEIN NHAX"/>
    <property type="match status" value="1"/>
</dbReference>
<name>A0A418VP67_RHOPL</name>
<protein>
    <submittedName>
        <fullName evidence="2">Universal stress protein</fullName>
    </submittedName>
</protein>
<dbReference type="OrthoDB" id="9804721at2"/>